<keyword evidence="1" id="KW-0472">Membrane</keyword>
<organism evidence="3 4">
    <name type="scientific">Bacillus velezensis</name>
    <dbReference type="NCBI Taxonomy" id="492670"/>
    <lineage>
        <taxon>Bacteria</taxon>
        <taxon>Bacillati</taxon>
        <taxon>Bacillota</taxon>
        <taxon>Bacilli</taxon>
        <taxon>Bacillales</taxon>
        <taxon>Bacillaceae</taxon>
        <taxon>Bacillus</taxon>
        <taxon>Bacillus amyloliquefaciens group</taxon>
    </lineage>
</organism>
<dbReference type="InterPro" id="IPR025139">
    <property type="entry name" value="DUF4062"/>
</dbReference>
<sequence>MGIYPDDSFFVLGFLLLVSKGIIFIWKREGESKLVIDKTRIFISSAYEEALKTPRKIVKEHLEVCGHEVPIFEEEDFGTWKPDTMKHCIEVVEKSDIVILLINTKSGEEPELRRGNVTPTYLEFQEAWKKKKHILVFVNPDIKKRFFDLRKDFDSLYNQYIEENHRPPDSPFDPFERWISIQDGVAKKHLQAADPFVWAFLYDIYKKRYWLYEFDFAQSEKEAKQISQMISNSLKTVVDFIPRLDELTEIEEQQSYLVEYAEHTLTMLHQKNLILNKEEQDWSNFLKQGIEFLNHRYDIIQAKDTNPVVVNHINSCYAASLYSQDGETLRLVGKTGDITAPEVFALYEEGVHVVDAFNQGERLITYREDKKTFYITEAVERFVLCLHFLLEEDWDVKRAEAYAQEVECAIMDKHQLYFEFLNLLIGGSTYE</sequence>
<dbReference type="Proteomes" id="UP000250069">
    <property type="component" value="Plasmid pdsyz"/>
</dbReference>
<gene>
    <name evidence="3" type="ORF">BVDSYZ_21700</name>
</gene>
<proteinExistence type="predicted"/>
<keyword evidence="1" id="KW-0812">Transmembrane</keyword>
<keyword evidence="1" id="KW-1133">Transmembrane helix</keyword>
<reference evidence="3 4" key="1">
    <citation type="submission" date="2018-06" db="EMBL/GenBank/DDBJ databases">
        <title>Complete Genome Sequence of Bacillus velezensis DSYZ, a Plant Growth-Promoting Rhizobacterium with Antifungal Activity.</title>
        <authorList>
            <person name="Du B."/>
            <person name="Ding Y."/>
            <person name="Liu K."/>
            <person name="Yao L."/>
            <person name="Wang C."/>
            <person name="Li H."/>
            <person name="Liu H."/>
        </authorList>
    </citation>
    <scope>NUCLEOTIDE SEQUENCE [LARGE SCALE GENOMIC DNA]</scope>
    <source>
        <strain evidence="3 4">DSYZ</strain>
        <plasmid evidence="4">pdsyz</plasmid>
    </source>
</reference>
<evidence type="ECO:0000313" key="4">
    <source>
        <dbReference type="Proteomes" id="UP000250069"/>
    </source>
</evidence>
<dbReference type="Pfam" id="PF13271">
    <property type="entry name" value="DUF4062"/>
    <property type="match status" value="1"/>
</dbReference>
<geneLocation type="plasmid" evidence="4">
    <name>pdsyz</name>
</geneLocation>
<accession>A0ABC8DFZ4</accession>
<dbReference type="AlphaFoldDB" id="A0ABC8DFZ4"/>
<keyword evidence="3" id="KW-0614">Plasmid</keyword>
<dbReference type="EMBL" id="CP030151">
    <property type="protein sequence ID" value="AWX74662.1"/>
    <property type="molecule type" value="Genomic_DNA"/>
</dbReference>
<evidence type="ECO:0000256" key="1">
    <source>
        <dbReference type="SAM" id="Phobius"/>
    </source>
</evidence>
<protein>
    <submittedName>
        <fullName evidence="3">DUF4062 domain-containing protein</fullName>
    </submittedName>
</protein>
<feature type="domain" description="DUF4062" evidence="2">
    <location>
        <begin position="40"/>
        <end position="127"/>
    </location>
</feature>
<evidence type="ECO:0000259" key="2">
    <source>
        <dbReference type="Pfam" id="PF13271"/>
    </source>
</evidence>
<evidence type="ECO:0000313" key="3">
    <source>
        <dbReference type="EMBL" id="AWX74662.1"/>
    </source>
</evidence>
<name>A0ABC8DFZ4_BACVE</name>
<feature type="transmembrane region" description="Helical" evidence="1">
    <location>
        <begin position="9"/>
        <end position="26"/>
    </location>
</feature>